<dbReference type="Proteomes" id="UP000786989">
    <property type="component" value="Unassembled WGS sequence"/>
</dbReference>
<dbReference type="EMBL" id="DYWI01000177">
    <property type="protein sequence ID" value="HJF66239.1"/>
    <property type="molecule type" value="Genomic_DNA"/>
</dbReference>
<feature type="compositionally biased region" description="Gly residues" evidence="2">
    <location>
        <begin position="409"/>
        <end position="432"/>
    </location>
</feature>
<sequence length="432" mass="44190">MGTYVAHRSAPATRYAKLGDTQLLGLFSTDRWGKLSFSEKLDACQEVENRYAAAHNCEPCTVRAEPMTGATFGYQNNHSICLNEGVVRDGVFLTEDVDENGATVLVSVDVRASNWQTLETVFHEGTHGIQESRGQMPGTYFDPESDYDIYRIQPCEKEAFQAGQENTLRAIAAVQAAEGKQDQNAADYVAAVKAASYEASLEAAARNYGDGNIDVTLEALIQHREYGLTLQNPSESYKALSELLDRQDGQLVEAQNEADCIEGEHRLQQDALKAEALEAGAVRGGSHGAEVDDGLNSALGERSGSLTQGGTSQESEAAGGAVGGAMRGSESTGVAVGGAAQEGGTSGAAFGGAAYGGAAQGAEDGLGSASLGMGDAPSFDGGGEDAGASNDDGDPGGSSGGGSDRDGGNDSGGGQDGGQDGGGGQDSGGQDM</sequence>
<name>A0A9D3A1D7_9ACTN</name>
<evidence type="ECO:0000313" key="4">
    <source>
        <dbReference type="Proteomes" id="UP000786989"/>
    </source>
</evidence>
<evidence type="ECO:0000313" key="3">
    <source>
        <dbReference type="EMBL" id="HJF66239.1"/>
    </source>
</evidence>
<feature type="region of interest" description="Disordered" evidence="2">
    <location>
        <begin position="364"/>
        <end position="432"/>
    </location>
</feature>
<evidence type="ECO:0000256" key="1">
    <source>
        <dbReference type="SAM" id="Coils"/>
    </source>
</evidence>
<keyword evidence="1" id="KW-0175">Coiled coil</keyword>
<reference evidence="3" key="2">
    <citation type="submission" date="2021-09" db="EMBL/GenBank/DDBJ databases">
        <authorList>
            <person name="Gilroy R."/>
        </authorList>
    </citation>
    <scope>NUCLEOTIDE SEQUENCE</scope>
    <source>
        <strain evidence="3">ChiGjej6B6-11269</strain>
    </source>
</reference>
<dbReference type="AlphaFoldDB" id="A0A9D3A1D7"/>
<feature type="compositionally biased region" description="Polar residues" evidence="2">
    <location>
        <begin position="304"/>
        <end position="315"/>
    </location>
</feature>
<gene>
    <name evidence="3" type="ORF">K8U77_09035</name>
</gene>
<feature type="region of interest" description="Disordered" evidence="2">
    <location>
        <begin position="283"/>
        <end position="339"/>
    </location>
</feature>
<evidence type="ECO:0000256" key="2">
    <source>
        <dbReference type="SAM" id="MobiDB-lite"/>
    </source>
</evidence>
<comment type="caution">
    <text evidence="3">The sequence shown here is derived from an EMBL/GenBank/DDBJ whole genome shotgun (WGS) entry which is preliminary data.</text>
</comment>
<reference evidence="3" key="1">
    <citation type="journal article" date="2021" name="PeerJ">
        <title>Extensive microbial diversity within the chicken gut microbiome revealed by metagenomics and culture.</title>
        <authorList>
            <person name="Gilroy R."/>
            <person name="Ravi A."/>
            <person name="Getino M."/>
            <person name="Pursley I."/>
            <person name="Horton D.L."/>
            <person name="Alikhan N.F."/>
            <person name="Baker D."/>
            <person name="Gharbi K."/>
            <person name="Hall N."/>
            <person name="Watson M."/>
            <person name="Adriaenssens E.M."/>
            <person name="Foster-Nyarko E."/>
            <person name="Jarju S."/>
            <person name="Secka A."/>
            <person name="Antonio M."/>
            <person name="Oren A."/>
            <person name="Chaudhuri R.R."/>
            <person name="La Ragione R."/>
            <person name="Hildebrand F."/>
            <person name="Pallen M.J."/>
        </authorList>
    </citation>
    <scope>NUCLEOTIDE SEQUENCE</scope>
    <source>
        <strain evidence="3">ChiGjej6B6-11269</strain>
    </source>
</reference>
<protein>
    <submittedName>
        <fullName evidence="3">Uncharacterized protein</fullName>
    </submittedName>
</protein>
<organism evidence="3 4">
    <name type="scientific">Slackia equolifaciens</name>
    <dbReference type="NCBI Taxonomy" id="498718"/>
    <lineage>
        <taxon>Bacteria</taxon>
        <taxon>Bacillati</taxon>
        <taxon>Actinomycetota</taxon>
        <taxon>Coriobacteriia</taxon>
        <taxon>Eggerthellales</taxon>
        <taxon>Eggerthellaceae</taxon>
        <taxon>Slackia</taxon>
    </lineage>
</organism>
<proteinExistence type="predicted"/>
<accession>A0A9D3A1D7</accession>
<feature type="coiled-coil region" evidence="1">
    <location>
        <begin position="237"/>
        <end position="264"/>
    </location>
</feature>